<feature type="compositionally biased region" description="Acidic residues" evidence="1">
    <location>
        <begin position="17"/>
        <end position="49"/>
    </location>
</feature>
<proteinExistence type="predicted"/>
<feature type="region of interest" description="Disordered" evidence="1">
    <location>
        <begin position="1"/>
        <end position="78"/>
    </location>
</feature>
<dbReference type="AlphaFoldDB" id="A0A4P8IWL9"/>
<protein>
    <submittedName>
        <fullName evidence="2">Uncharacterized protein</fullName>
    </submittedName>
</protein>
<dbReference type="Proteomes" id="UP000298656">
    <property type="component" value="Chromosome 2"/>
</dbReference>
<keyword evidence="3" id="KW-1185">Reference proteome</keyword>
<dbReference type="KEGG" id="tvl:FAZ95_26545"/>
<dbReference type="RefSeq" id="WP_137335478.1">
    <property type="nucleotide sequence ID" value="NZ_CP040078.1"/>
</dbReference>
<sequence>MNEQKAFSTAHCFQLPEVDEPDEPEEPEEPVEPVDPVEPELDPEDDPAVEPELPPVEPDDEDDDGIQHAFVTPKSGSVPNEALLHVTPFVNDFVTLLAVVLPP</sequence>
<evidence type="ECO:0000313" key="3">
    <source>
        <dbReference type="Proteomes" id="UP000298656"/>
    </source>
</evidence>
<organism evidence="2 3">
    <name type="scientific">Trinickia violacea</name>
    <dbReference type="NCBI Taxonomy" id="2571746"/>
    <lineage>
        <taxon>Bacteria</taxon>
        <taxon>Pseudomonadati</taxon>
        <taxon>Pseudomonadota</taxon>
        <taxon>Betaproteobacteria</taxon>
        <taxon>Burkholderiales</taxon>
        <taxon>Burkholderiaceae</taxon>
        <taxon>Trinickia</taxon>
    </lineage>
</organism>
<dbReference type="EMBL" id="CP040078">
    <property type="protein sequence ID" value="QCP52707.1"/>
    <property type="molecule type" value="Genomic_DNA"/>
</dbReference>
<evidence type="ECO:0000256" key="1">
    <source>
        <dbReference type="SAM" id="MobiDB-lite"/>
    </source>
</evidence>
<gene>
    <name evidence="2" type="ORF">FAZ95_26545</name>
</gene>
<name>A0A4P8IWL9_9BURK</name>
<accession>A0A4P8IWL9</accession>
<evidence type="ECO:0000313" key="2">
    <source>
        <dbReference type="EMBL" id="QCP52707.1"/>
    </source>
</evidence>
<reference evidence="2 3" key="1">
    <citation type="submission" date="2019-05" db="EMBL/GenBank/DDBJ databases">
        <title>Burkholderia sp. DHOD12, isolated from subtropical forest soil.</title>
        <authorList>
            <person name="Gao Z.-H."/>
            <person name="Qiu L.-H."/>
        </authorList>
    </citation>
    <scope>NUCLEOTIDE SEQUENCE [LARGE SCALE GENOMIC DNA]</scope>
    <source>
        <strain evidence="2 3">DHOD12</strain>
    </source>
</reference>